<feature type="compositionally biased region" description="Acidic residues" evidence="6">
    <location>
        <begin position="588"/>
        <end position="599"/>
    </location>
</feature>
<dbReference type="RefSeq" id="XP_022650091.1">
    <property type="nucleotide sequence ID" value="XM_022794356.1"/>
</dbReference>
<keyword evidence="1" id="KW-0479">Metal-binding</keyword>
<feature type="domain" description="C2H2-type" evidence="7">
    <location>
        <begin position="430"/>
        <end position="458"/>
    </location>
</feature>
<keyword evidence="3 5" id="KW-0863">Zinc-finger</keyword>
<evidence type="ECO:0000256" key="2">
    <source>
        <dbReference type="ARBA" id="ARBA00022737"/>
    </source>
</evidence>
<dbReference type="EnsemblMetazoa" id="XM_022794356">
    <property type="protein sequence ID" value="XP_022650091"/>
    <property type="gene ID" value="LOC111245695"/>
</dbReference>
<dbReference type="OMA" id="CHICMAK"/>
<dbReference type="InterPro" id="IPR036236">
    <property type="entry name" value="Znf_C2H2_sf"/>
</dbReference>
<dbReference type="GO" id="GO:0008270">
    <property type="term" value="F:zinc ion binding"/>
    <property type="evidence" value="ECO:0007669"/>
    <property type="project" value="UniProtKB-KW"/>
</dbReference>
<dbReference type="EnsemblMetazoa" id="XM_022794355">
    <property type="protein sequence ID" value="XP_022650090"/>
    <property type="gene ID" value="LOC111245695"/>
</dbReference>
<feature type="domain" description="C2H2-type" evidence="7">
    <location>
        <begin position="368"/>
        <end position="397"/>
    </location>
</feature>
<keyword evidence="4" id="KW-0862">Zinc</keyword>
<protein>
    <recommendedName>
        <fullName evidence="7">C2H2-type domain-containing protein</fullName>
    </recommendedName>
</protein>
<dbReference type="RefSeq" id="XP_022650090.1">
    <property type="nucleotide sequence ID" value="XM_022794355.1"/>
</dbReference>
<dbReference type="AlphaFoldDB" id="A0A7M7JDJ3"/>
<dbReference type="SMART" id="SM00355">
    <property type="entry name" value="ZnF_C2H2"/>
    <property type="match status" value="11"/>
</dbReference>
<feature type="region of interest" description="Disordered" evidence="6">
    <location>
        <begin position="565"/>
        <end position="599"/>
    </location>
</feature>
<feature type="compositionally biased region" description="Basic and acidic residues" evidence="6">
    <location>
        <begin position="42"/>
        <end position="63"/>
    </location>
</feature>
<feature type="domain" description="C2H2-type" evidence="7">
    <location>
        <begin position="260"/>
        <end position="285"/>
    </location>
</feature>
<feature type="region of interest" description="Disordered" evidence="6">
    <location>
        <begin position="396"/>
        <end position="423"/>
    </location>
</feature>
<keyword evidence="2" id="KW-0677">Repeat</keyword>
<accession>A0A7M7JDJ3</accession>
<dbReference type="PROSITE" id="PS00028">
    <property type="entry name" value="ZINC_FINGER_C2H2_1"/>
    <property type="match status" value="4"/>
</dbReference>
<dbReference type="KEGG" id="vde:111245695"/>
<sequence>MDVETGLRDDEINPVMKRSHHSRLATVDAAGGHSLVEGVDVHDTQDTEQHTENENSMEDHEPAELVEPGEEAVEDDAEIAAAVGEEESGDQTPIYCILCDAEIRGKWAYRKHIIKHQEAAQRGQDPTEELLVPFNQNKQEESPLTYTLRCTVCSFVTNVPRDLEKHYHTHFVGYRCLLCKFTTLHRTRLAAHYPLHKKERARFECRMCGATLSSTSALKKHVARHSEGTICCSMCEYKTYDQFLLREHLATKHNEVRKKYKCEHCDKEFGTFKRFFQHRQEAHKGFVYKRQVDPKICDRCDFQSTKVKEMNAHKLSHQGMVDVLPNGRYLCRIQGCSDTFSSATKYEMHFTKVHDKNNIYGLRSERGRSCKVEGCSFTTVRESHLKLHMRVHRTQQTKGTDLTEGGETAQTATHVAPPPAKAEKKKRAQGTCHICMAKFSDKYKVRSHIETVHSNLKPHECDMCCYRTAYKYNMKIHMKKLHNTEYGTTAAAVAATTMKGAVEAGLDSNQALATFQDQVAIGATTAQAAAAALGVGVVGMSAAPSTVTFLQTAPTTAPAVTTITVPGSTSVTGQPAHEQPDYQQEYESGSEYEPEWTTE</sequence>
<dbReference type="PROSITE" id="PS50157">
    <property type="entry name" value="ZINC_FINGER_C2H2_2"/>
    <property type="match status" value="5"/>
</dbReference>
<dbReference type="InterPro" id="IPR013087">
    <property type="entry name" value="Znf_C2H2_type"/>
</dbReference>
<evidence type="ECO:0000256" key="1">
    <source>
        <dbReference type="ARBA" id="ARBA00022723"/>
    </source>
</evidence>
<keyword evidence="9" id="KW-1185">Reference proteome</keyword>
<evidence type="ECO:0000313" key="8">
    <source>
        <dbReference type="EnsemblMetazoa" id="XP_022650091"/>
    </source>
</evidence>
<dbReference type="OrthoDB" id="6477879at2759"/>
<evidence type="ECO:0000259" key="7">
    <source>
        <dbReference type="PROSITE" id="PS50157"/>
    </source>
</evidence>
<evidence type="ECO:0000256" key="3">
    <source>
        <dbReference type="ARBA" id="ARBA00022771"/>
    </source>
</evidence>
<dbReference type="Gene3D" id="3.30.160.60">
    <property type="entry name" value="Classic Zinc Finger"/>
    <property type="match status" value="4"/>
</dbReference>
<feature type="region of interest" description="Disordered" evidence="6">
    <location>
        <begin position="42"/>
        <end position="72"/>
    </location>
</feature>
<dbReference type="GeneID" id="111245695"/>
<evidence type="ECO:0000313" key="9">
    <source>
        <dbReference type="Proteomes" id="UP000594260"/>
    </source>
</evidence>
<evidence type="ECO:0000256" key="6">
    <source>
        <dbReference type="SAM" id="MobiDB-lite"/>
    </source>
</evidence>
<reference evidence="8" key="1">
    <citation type="submission" date="2021-01" db="UniProtKB">
        <authorList>
            <consortium name="EnsemblMetazoa"/>
        </authorList>
    </citation>
    <scope>IDENTIFICATION</scope>
</reference>
<feature type="domain" description="C2H2-type" evidence="7">
    <location>
        <begin position="203"/>
        <end position="226"/>
    </location>
</feature>
<organism evidence="8 9">
    <name type="scientific">Varroa destructor</name>
    <name type="common">Honeybee mite</name>
    <dbReference type="NCBI Taxonomy" id="109461"/>
    <lineage>
        <taxon>Eukaryota</taxon>
        <taxon>Metazoa</taxon>
        <taxon>Ecdysozoa</taxon>
        <taxon>Arthropoda</taxon>
        <taxon>Chelicerata</taxon>
        <taxon>Arachnida</taxon>
        <taxon>Acari</taxon>
        <taxon>Parasitiformes</taxon>
        <taxon>Mesostigmata</taxon>
        <taxon>Gamasina</taxon>
        <taxon>Dermanyssoidea</taxon>
        <taxon>Varroidae</taxon>
        <taxon>Varroa</taxon>
    </lineage>
</organism>
<dbReference type="InParanoid" id="A0A7M7JDJ3"/>
<dbReference type="PANTHER" id="PTHR24379">
    <property type="entry name" value="KRAB AND ZINC FINGER DOMAIN-CONTAINING"/>
    <property type="match status" value="1"/>
</dbReference>
<evidence type="ECO:0000256" key="5">
    <source>
        <dbReference type="PROSITE-ProRule" id="PRU00042"/>
    </source>
</evidence>
<dbReference type="SUPFAM" id="SSF57667">
    <property type="entry name" value="beta-beta-alpha zinc fingers"/>
    <property type="match status" value="2"/>
</dbReference>
<evidence type="ECO:0000256" key="4">
    <source>
        <dbReference type="ARBA" id="ARBA00022833"/>
    </source>
</evidence>
<name>A0A7M7JDJ3_VARDE</name>
<dbReference type="PANTHER" id="PTHR24379:SF121">
    <property type="entry name" value="C2H2-TYPE DOMAIN-CONTAINING PROTEIN"/>
    <property type="match status" value="1"/>
</dbReference>
<dbReference type="Proteomes" id="UP000594260">
    <property type="component" value="Unplaced"/>
</dbReference>
<proteinExistence type="predicted"/>
<feature type="domain" description="C2H2-type" evidence="7">
    <location>
        <begin position="174"/>
        <end position="201"/>
    </location>
</feature>